<dbReference type="PANTHER" id="PTHR36836:SF1">
    <property type="entry name" value="COLANIC ACID BIOSYNTHESIS PROTEIN WCAK"/>
    <property type="match status" value="1"/>
</dbReference>
<comment type="caution">
    <text evidence="2">The sequence shown here is derived from an EMBL/GenBank/DDBJ whole genome shotgun (WGS) entry which is preliminary data.</text>
</comment>
<reference evidence="3" key="1">
    <citation type="submission" date="2016-04" db="EMBL/GenBank/DDBJ databases">
        <title>The genome sequence project of a novel Fervidobacterium isolate from a hot spring in Thailand.</title>
        <authorList>
            <person name="Gonzalez J.M."/>
            <person name="Cuecas A."/>
            <person name="Kanoksilapatham W."/>
        </authorList>
    </citation>
    <scope>NUCLEOTIDE SEQUENCE [LARGE SCALE GENOMIC DNA]</scope>
    <source>
        <strain evidence="3">FC2004</strain>
    </source>
</reference>
<proteinExistence type="predicted"/>
<feature type="domain" description="Polysaccharide pyruvyl transferase" evidence="1">
    <location>
        <begin position="48"/>
        <end position="295"/>
    </location>
</feature>
<evidence type="ECO:0000313" key="3">
    <source>
        <dbReference type="Proteomes" id="UP000094570"/>
    </source>
</evidence>
<dbReference type="STRING" id="1008305.A4H02_04570"/>
<dbReference type="Pfam" id="PF04230">
    <property type="entry name" value="PS_pyruv_trans"/>
    <property type="match status" value="1"/>
</dbReference>
<dbReference type="RefSeq" id="WP_069293000.1">
    <property type="nucleotide sequence ID" value="NZ_CP140110.1"/>
</dbReference>
<evidence type="ECO:0000313" key="2">
    <source>
        <dbReference type="EMBL" id="ODN30530.1"/>
    </source>
</evidence>
<dbReference type="Proteomes" id="UP000094570">
    <property type="component" value="Unassembled WGS sequence"/>
</dbReference>
<sequence length="379" mass="45047">MKYFKTFKNKLGAKIYYSRRTFEVLRDIRNLKENELFLVLLNTPEHSNLGDHAIALGELYFLKDRFRDTSVFEITGHHWRFDKRRLVKLLEKQDVILVHGGGYLGTLWMDEEEVFREIIKRFGDKKIFVFPQTVYFDETREGEEEKSISRNIYTSHRMINFLVREKRSFELLKEEFKLENVHLMPDMALYLAFREGLLPQGKLRENKVILCMRNDKEKISGEAIRVEIESIVKRNGFEVMYTDTVVTGMVRPHEREKYLHEILRNFSESRLIITDRLHGMIFSFITGTPCVAMNNLSGKVMGFYETWFRDVNFIKLASSFKDLEENVELLMKLSEEDIKRERDVAKERLKPYFDELGSLLYHEIHGGDSRVERLQKIDV</sequence>
<dbReference type="OrthoDB" id="9807674at2"/>
<name>A0A1E3G2Z8_9BACT</name>
<gene>
    <name evidence="2" type="ORF">A4H02_04570</name>
</gene>
<dbReference type="EMBL" id="LWAF01000005">
    <property type="protein sequence ID" value="ODN30530.1"/>
    <property type="molecule type" value="Genomic_DNA"/>
</dbReference>
<dbReference type="AlphaFoldDB" id="A0A1E3G2Z8"/>
<dbReference type="PANTHER" id="PTHR36836">
    <property type="entry name" value="COLANIC ACID BIOSYNTHESIS PROTEIN WCAK"/>
    <property type="match status" value="1"/>
</dbReference>
<keyword evidence="3" id="KW-1185">Reference proteome</keyword>
<organism evidence="2 3">
    <name type="scientific">Fervidobacterium thailandense</name>
    <dbReference type="NCBI Taxonomy" id="1008305"/>
    <lineage>
        <taxon>Bacteria</taxon>
        <taxon>Thermotogati</taxon>
        <taxon>Thermotogota</taxon>
        <taxon>Thermotogae</taxon>
        <taxon>Thermotogales</taxon>
        <taxon>Fervidobacteriaceae</taxon>
        <taxon>Fervidobacterium</taxon>
    </lineage>
</organism>
<accession>A0A1E3G2Z8</accession>
<dbReference type="InterPro" id="IPR007345">
    <property type="entry name" value="Polysacch_pyruvyl_Trfase"/>
</dbReference>
<protein>
    <recommendedName>
        <fullName evidence="1">Polysaccharide pyruvyl transferase domain-containing protein</fullName>
    </recommendedName>
</protein>
<evidence type="ECO:0000259" key="1">
    <source>
        <dbReference type="Pfam" id="PF04230"/>
    </source>
</evidence>